<feature type="transmembrane region" description="Helical" evidence="2">
    <location>
        <begin position="596"/>
        <end position="619"/>
    </location>
</feature>
<keyword evidence="4" id="KW-1185">Reference proteome</keyword>
<feature type="transmembrane region" description="Helical" evidence="2">
    <location>
        <begin position="555"/>
        <end position="576"/>
    </location>
</feature>
<accession>A0AAE0DMW7</accession>
<protein>
    <recommendedName>
        <fullName evidence="5">Phosphoribosylaminoimidazole-succinocarboxamide synthase</fullName>
    </recommendedName>
</protein>
<dbReference type="EMBL" id="JASNWA010000004">
    <property type="protein sequence ID" value="KAK3176066.1"/>
    <property type="molecule type" value="Genomic_DNA"/>
</dbReference>
<organism evidence="3 4">
    <name type="scientific">Lepraria neglecta</name>
    <dbReference type="NCBI Taxonomy" id="209136"/>
    <lineage>
        <taxon>Eukaryota</taxon>
        <taxon>Fungi</taxon>
        <taxon>Dikarya</taxon>
        <taxon>Ascomycota</taxon>
        <taxon>Pezizomycotina</taxon>
        <taxon>Lecanoromycetes</taxon>
        <taxon>OSLEUM clade</taxon>
        <taxon>Lecanoromycetidae</taxon>
        <taxon>Lecanorales</taxon>
        <taxon>Lecanorineae</taxon>
        <taxon>Stereocaulaceae</taxon>
        <taxon>Lepraria</taxon>
    </lineage>
</organism>
<feature type="transmembrane region" description="Helical" evidence="2">
    <location>
        <begin position="403"/>
        <end position="423"/>
    </location>
</feature>
<evidence type="ECO:0000256" key="2">
    <source>
        <dbReference type="SAM" id="Phobius"/>
    </source>
</evidence>
<dbReference type="Pfam" id="PF11915">
    <property type="entry name" value="DUF3433"/>
    <property type="match status" value="2"/>
</dbReference>
<feature type="region of interest" description="Disordered" evidence="1">
    <location>
        <begin position="58"/>
        <end position="141"/>
    </location>
</feature>
<evidence type="ECO:0000313" key="3">
    <source>
        <dbReference type="EMBL" id="KAK3176066.1"/>
    </source>
</evidence>
<evidence type="ECO:0000256" key="1">
    <source>
        <dbReference type="SAM" id="MobiDB-lite"/>
    </source>
</evidence>
<dbReference type="InterPro" id="IPR021840">
    <property type="entry name" value="DUF3433"/>
</dbReference>
<keyword evidence="2" id="KW-1133">Transmembrane helix</keyword>
<sequence>MNLGDSNLKYVNTSRPQLVHSNSKQSVTASDDYYSLTSEASSSDDHNTVRRYETPPMHMRSADASGDALQSEAKQSEATIPTIRPVKHKDPADEYLEKATTSGEHKIKRKPISSSSSESETTIMRRPIDEVSPPTPGVDDTPYIQFAIDQLTRDEEVVGSRQENLGSEASYPVDRIVPDQGLGYYDQRLQGQCPDPERRRQYSPRKSLPTYFISRYLMPFTAPESVLIPTEPTTETFRYPKLNFVPRPLRVASLTTLILCCLLMIAGLLFCAIYPTNHSGLWVYDGVGTGRYFVFQYLPTLLASLIIIWVLIIQSATCRVFPFITLAHERVSMNSAVLHDSALFPANYLLPNMSFFRHQEPLLGLCSITFWLAFFTIPLQASLFQSRYYLPEGVWRWTAAQPIAWTLFVLYLLLALTLVLLLARFATRQTGLKWDPVCLADILSLFHRANFLSDFERSEVEGSRLRYFPGKHLRLGYWMTSNHTNEAFYGIGEENVPVRRYSLERGKMRAVTDLSTFDLEGQRPRESSTFDALQRDIHTPDVRYRWLPWFLKDGFVVAWIIIALVLMIAFVVVSFVNNAVKTGFLPMLPAPTTPQGFSPANFLYSFVPAFIGTILFLVWQPIDTYFRALQPFANLASPRGCSADNSLLLDYTSRLPIEVTLKAAVDGHYKVAWISFISLLAITLPILAGGVFTAQFVIDAQSVRMAADMPGYYALVVFVIIYALSFLIIWPGRKRELPHDINTVGQLISFFYQSPLLSDAAFSEPRSKIDLQTKLIGTPRGEKASPKYAFGVFMGQDGREHLGIDRLERPGSGEMFVTTRMKR</sequence>
<dbReference type="Proteomes" id="UP001276659">
    <property type="component" value="Unassembled WGS sequence"/>
</dbReference>
<feature type="compositionally biased region" description="Polar residues" evidence="1">
    <location>
        <begin position="9"/>
        <end position="29"/>
    </location>
</feature>
<keyword evidence="2" id="KW-0812">Transmembrane</keyword>
<dbReference type="PANTHER" id="PTHR37544">
    <property type="entry name" value="SPRAY-RELATED"/>
    <property type="match status" value="1"/>
</dbReference>
<evidence type="ECO:0000313" key="4">
    <source>
        <dbReference type="Proteomes" id="UP001276659"/>
    </source>
</evidence>
<feature type="transmembrane region" description="Helical" evidence="2">
    <location>
        <begin position="251"/>
        <end position="275"/>
    </location>
</feature>
<proteinExistence type="predicted"/>
<comment type="caution">
    <text evidence="3">The sequence shown here is derived from an EMBL/GenBank/DDBJ whole genome shotgun (WGS) entry which is preliminary data.</text>
</comment>
<feature type="transmembrane region" description="Helical" evidence="2">
    <location>
        <begin position="710"/>
        <end position="730"/>
    </location>
</feature>
<dbReference type="AlphaFoldDB" id="A0AAE0DMW7"/>
<feature type="transmembrane region" description="Helical" evidence="2">
    <location>
        <begin position="362"/>
        <end position="383"/>
    </location>
</feature>
<gene>
    <name evidence="3" type="ORF">OEA41_007388</name>
</gene>
<evidence type="ECO:0008006" key="5">
    <source>
        <dbReference type="Google" id="ProtNLM"/>
    </source>
</evidence>
<keyword evidence="2" id="KW-0472">Membrane</keyword>
<name>A0AAE0DMW7_9LECA</name>
<feature type="compositionally biased region" description="Low complexity" evidence="1">
    <location>
        <begin position="112"/>
        <end position="122"/>
    </location>
</feature>
<feature type="compositionally biased region" description="Basic and acidic residues" evidence="1">
    <location>
        <begin position="88"/>
        <end position="97"/>
    </location>
</feature>
<dbReference type="PANTHER" id="PTHR37544:SF1">
    <property type="entry name" value="PHOSPHORIBOSYLAMINOIMIDAZOLE-SUCCINOCARBOXAMIDE SYNTHASE"/>
    <property type="match status" value="1"/>
</dbReference>
<feature type="transmembrane region" description="Helical" evidence="2">
    <location>
        <begin position="671"/>
        <end position="698"/>
    </location>
</feature>
<reference evidence="3" key="1">
    <citation type="submission" date="2022-11" db="EMBL/GenBank/DDBJ databases">
        <title>Chromosomal genome sequence assembly and mating type (MAT) locus characterization of the leprose asexual lichenized fungus Lepraria neglecta (Nyl.) Erichsen.</title>
        <authorList>
            <person name="Allen J.L."/>
            <person name="Pfeffer B."/>
        </authorList>
    </citation>
    <scope>NUCLEOTIDE SEQUENCE</scope>
    <source>
        <strain evidence="3">Allen 5258</strain>
    </source>
</reference>
<feature type="transmembrane region" description="Helical" evidence="2">
    <location>
        <begin position="295"/>
        <end position="313"/>
    </location>
</feature>
<feature type="region of interest" description="Disordered" evidence="1">
    <location>
        <begin position="1"/>
        <end position="29"/>
    </location>
</feature>